<protein>
    <submittedName>
        <fullName evidence="10">Uncharacterized protein</fullName>
    </submittedName>
</protein>
<evidence type="ECO:0000256" key="7">
    <source>
        <dbReference type="SAM" id="Coils"/>
    </source>
</evidence>
<evidence type="ECO:0000256" key="3">
    <source>
        <dbReference type="ARBA" id="ARBA00022692"/>
    </source>
</evidence>
<comment type="subcellular location">
    <subcellularLocation>
        <location evidence="1">Membrane</location>
        <topology evidence="1">Single-pass membrane protein</topology>
    </subcellularLocation>
</comment>
<evidence type="ECO:0000259" key="9">
    <source>
        <dbReference type="Pfam" id="PF14416"/>
    </source>
</evidence>
<feature type="domain" description="Trichome birefringence-like C-terminal" evidence="8">
    <location>
        <begin position="156"/>
        <end position="448"/>
    </location>
</feature>
<dbReference type="OrthoDB" id="630188at2759"/>
<evidence type="ECO:0000313" key="11">
    <source>
        <dbReference type="Proteomes" id="UP000323000"/>
    </source>
</evidence>
<keyword evidence="4" id="KW-0735">Signal-anchor</keyword>
<dbReference type="Pfam" id="PF13839">
    <property type="entry name" value="PC-Esterase"/>
    <property type="match status" value="1"/>
</dbReference>
<dbReference type="PANTHER" id="PTHR32285">
    <property type="entry name" value="PROTEIN TRICHOME BIREFRINGENCE-LIKE 9-RELATED"/>
    <property type="match status" value="1"/>
</dbReference>
<dbReference type="InterPro" id="IPR025846">
    <property type="entry name" value="TBL_N"/>
</dbReference>
<comment type="similarity">
    <text evidence="2">Belongs to the PC-esterase family. TBL subfamily.</text>
</comment>
<keyword evidence="6" id="KW-0472">Membrane</keyword>
<dbReference type="InterPro" id="IPR026057">
    <property type="entry name" value="TBL_C"/>
</dbReference>
<evidence type="ECO:0000313" key="10">
    <source>
        <dbReference type="EMBL" id="TXG56353.1"/>
    </source>
</evidence>
<dbReference type="EMBL" id="VAHF01000008">
    <property type="protein sequence ID" value="TXG56353.1"/>
    <property type="molecule type" value="Genomic_DNA"/>
</dbReference>
<dbReference type="GO" id="GO:0016020">
    <property type="term" value="C:membrane"/>
    <property type="evidence" value="ECO:0007669"/>
    <property type="project" value="UniProtKB-SubCell"/>
</dbReference>
<evidence type="ECO:0000256" key="6">
    <source>
        <dbReference type="ARBA" id="ARBA00023136"/>
    </source>
</evidence>
<organism evidence="10 11">
    <name type="scientific">Acer yangbiense</name>
    <dbReference type="NCBI Taxonomy" id="1000413"/>
    <lineage>
        <taxon>Eukaryota</taxon>
        <taxon>Viridiplantae</taxon>
        <taxon>Streptophyta</taxon>
        <taxon>Embryophyta</taxon>
        <taxon>Tracheophyta</taxon>
        <taxon>Spermatophyta</taxon>
        <taxon>Magnoliopsida</taxon>
        <taxon>eudicotyledons</taxon>
        <taxon>Gunneridae</taxon>
        <taxon>Pentapetalae</taxon>
        <taxon>rosids</taxon>
        <taxon>malvids</taxon>
        <taxon>Sapindales</taxon>
        <taxon>Sapindaceae</taxon>
        <taxon>Hippocastanoideae</taxon>
        <taxon>Acereae</taxon>
        <taxon>Acer</taxon>
    </lineage>
</organism>
<sequence>MAKDHHQPHSFTKKLLPWTLYTILPIAIFRCYFYPPQFPHSSTDELSLNTPIIITSSSSSPPPFSSSSLSQGTGFNTKNVSFCWFLMFLFSFAEGEIRADEPPCDYTNGNWVHDKIGPLYNGTTCGTIKEGQNCITHGRPDFDYLYWRWKPKQCKLPRFDPNKFLELLSNKHLAFVGDSMARNQLESLLCILSTVSAPNLVYRNGEDNKFRKWNFASHNVNISVYWSPFLVDGVEKSNTGPNYNKLYLDRIDEKWGADLDHIDMIVLSVGHWFLHPAVYFDSDSVLGCHFCAGLNHTEIGFYDVLRKALKTTLKTIMERRGSTDNFLDVIVTTFSPAHFEGEWDKVGACSKTKPYKEGEKVLEGMDAEMRNLEVEEVDLAKENAKQFKGMRLEALDVTKFSLMRPDGHPGPYMHPNPFADGIKERVQNDCVHWCLPGPVDTWNQILLEIIKRWEGQSRKGE</sequence>
<name>A0A5C7HH19_9ROSI</name>
<dbReference type="GO" id="GO:0005794">
    <property type="term" value="C:Golgi apparatus"/>
    <property type="evidence" value="ECO:0007669"/>
    <property type="project" value="TreeGrafter"/>
</dbReference>
<comment type="caution">
    <text evidence="10">The sequence shown here is derived from an EMBL/GenBank/DDBJ whole genome shotgun (WGS) entry which is preliminary data.</text>
</comment>
<evidence type="ECO:0000259" key="8">
    <source>
        <dbReference type="Pfam" id="PF13839"/>
    </source>
</evidence>
<dbReference type="Proteomes" id="UP000323000">
    <property type="component" value="Chromosome 8"/>
</dbReference>
<keyword evidence="3" id="KW-0812">Transmembrane</keyword>
<keyword evidence="11" id="KW-1185">Reference proteome</keyword>
<dbReference type="InterPro" id="IPR029962">
    <property type="entry name" value="TBL"/>
</dbReference>
<dbReference type="GO" id="GO:0016413">
    <property type="term" value="F:O-acetyltransferase activity"/>
    <property type="evidence" value="ECO:0007669"/>
    <property type="project" value="InterPro"/>
</dbReference>
<proteinExistence type="inferred from homology"/>
<dbReference type="Pfam" id="PF14416">
    <property type="entry name" value="PMR5N"/>
    <property type="match status" value="1"/>
</dbReference>
<accession>A0A5C7HH19</accession>
<feature type="domain" description="Trichome birefringence-like N-terminal" evidence="9">
    <location>
        <begin position="103"/>
        <end position="155"/>
    </location>
</feature>
<dbReference type="AlphaFoldDB" id="A0A5C7HH19"/>
<evidence type="ECO:0000256" key="4">
    <source>
        <dbReference type="ARBA" id="ARBA00022968"/>
    </source>
</evidence>
<evidence type="ECO:0000256" key="1">
    <source>
        <dbReference type="ARBA" id="ARBA00004167"/>
    </source>
</evidence>
<reference evidence="11" key="1">
    <citation type="journal article" date="2019" name="Gigascience">
        <title>De novo genome assembly of the endangered Acer yangbiense, a plant species with extremely small populations endemic to Yunnan Province, China.</title>
        <authorList>
            <person name="Yang J."/>
            <person name="Wariss H.M."/>
            <person name="Tao L."/>
            <person name="Zhang R."/>
            <person name="Yun Q."/>
            <person name="Hollingsworth P."/>
            <person name="Dao Z."/>
            <person name="Luo G."/>
            <person name="Guo H."/>
            <person name="Ma Y."/>
            <person name="Sun W."/>
        </authorList>
    </citation>
    <scope>NUCLEOTIDE SEQUENCE [LARGE SCALE GENOMIC DNA]</scope>
    <source>
        <strain evidence="11">cv. Malutang</strain>
    </source>
</reference>
<gene>
    <name evidence="10" type="ORF">EZV62_017666</name>
</gene>
<dbReference type="PANTHER" id="PTHR32285:SF57">
    <property type="entry name" value="XYLOGLUCAN O-ACETYLTRANSFERASE 1"/>
    <property type="match status" value="1"/>
</dbReference>
<evidence type="ECO:0000256" key="2">
    <source>
        <dbReference type="ARBA" id="ARBA00007727"/>
    </source>
</evidence>
<keyword evidence="5" id="KW-1133">Transmembrane helix</keyword>
<feature type="coiled-coil region" evidence="7">
    <location>
        <begin position="355"/>
        <end position="382"/>
    </location>
</feature>
<keyword evidence="7" id="KW-0175">Coiled coil</keyword>
<evidence type="ECO:0000256" key="5">
    <source>
        <dbReference type="ARBA" id="ARBA00022989"/>
    </source>
</evidence>